<sequence>MVSLSVYFEGPFWVGVLEMVDDDRIRVTRFVLGSEPTDPELYEFLMRHGSALLEQTASARAVPAGTRAVKRVNPKRAAKLAAREAARVSTRSTASQEAMRVELESRKQEAATDHRARERELAEHRREVARRKRVERRRDR</sequence>
<name>A0A9W6MAZ0_9ACTN</name>
<reference evidence="2" key="1">
    <citation type="journal article" date="2014" name="Int. J. Syst. Evol. Microbiol.">
        <title>Complete genome sequence of Corynebacterium casei LMG S-19264T (=DSM 44701T), isolated from a smear-ripened cheese.</title>
        <authorList>
            <consortium name="US DOE Joint Genome Institute (JGI-PGF)"/>
            <person name="Walter F."/>
            <person name="Albersmeier A."/>
            <person name="Kalinowski J."/>
            <person name="Ruckert C."/>
        </authorList>
    </citation>
    <scope>NUCLEOTIDE SEQUENCE</scope>
    <source>
        <strain evidence="2">VKM Ac-2007</strain>
    </source>
</reference>
<keyword evidence="3" id="KW-1185">Reference proteome</keyword>
<reference evidence="2" key="2">
    <citation type="submission" date="2023-01" db="EMBL/GenBank/DDBJ databases">
        <authorList>
            <person name="Sun Q."/>
            <person name="Evtushenko L."/>
        </authorList>
    </citation>
    <scope>NUCLEOTIDE SEQUENCE</scope>
    <source>
        <strain evidence="2">VKM Ac-2007</strain>
    </source>
</reference>
<organism evidence="2 3">
    <name type="scientific">Streptosporangium carneum</name>
    <dbReference type="NCBI Taxonomy" id="47481"/>
    <lineage>
        <taxon>Bacteria</taxon>
        <taxon>Bacillati</taxon>
        <taxon>Actinomycetota</taxon>
        <taxon>Actinomycetes</taxon>
        <taxon>Streptosporangiales</taxon>
        <taxon>Streptosporangiaceae</taxon>
        <taxon>Streptosporangium</taxon>
    </lineage>
</organism>
<dbReference type="Pfam" id="PF11208">
    <property type="entry name" value="DUF2992"/>
    <property type="match status" value="1"/>
</dbReference>
<dbReference type="InterPro" id="IPR016787">
    <property type="entry name" value="UCP021328"/>
</dbReference>
<evidence type="ECO:0000313" key="2">
    <source>
        <dbReference type="EMBL" id="GLK07240.1"/>
    </source>
</evidence>
<feature type="region of interest" description="Disordered" evidence="1">
    <location>
        <begin position="82"/>
        <end position="140"/>
    </location>
</feature>
<comment type="caution">
    <text evidence="2">The sequence shown here is derived from an EMBL/GenBank/DDBJ whole genome shotgun (WGS) entry which is preliminary data.</text>
</comment>
<dbReference type="AlphaFoldDB" id="A0A9W6MAZ0"/>
<feature type="compositionally biased region" description="Basic and acidic residues" evidence="1">
    <location>
        <begin position="99"/>
        <end position="126"/>
    </location>
</feature>
<dbReference type="Proteomes" id="UP001143474">
    <property type="component" value="Unassembled WGS sequence"/>
</dbReference>
<gene>
    <name evidence="2" type="ORF">GCM10017600_06450</name>
</gene>
<accession>A0A9W6MAZ0</accession>
<protein>
    <recommendedName>
        <fullName evidence="4">DUF2992 domain-containing protein</fullName>
    </recommendedName>
</protein>
<evidence type="ECO:0000256" key="1">
    <source>
        <dbReference type="SAM" id="MobiDB-lite"/>
    </source>
</evidence>
<dbReference type="EMBL" id="BSEV01000001">
    <property type="protein sequence ID" value="GLK07240.1"/>
    <property type="molecule type" value="Genomic_DNA"/>
</dbReference>
<proteinExistence type="predicted"/>
<dbReference type="RefSeq" id="WP_271215794.1">
    <property type="nucleotide sequence ID" value="NZ_BAAAVD010000006.1"/>
</dbReference>
<evidence type="ECO:0000313" key="3">
    <source>
        <dbReference type="Proteomes" id="UP001143474"/>
    </source>
</evidence>
<feature type="compositionally biased region" description="Basic residues" evidence="1">
    <location>
        <begin position="127"/>
        <end position="140"/>
    </location>
</feature>
<evidence type="ECO:0008006" key="4">
    <source>
        <dbReference type="Google" id="ProtNLM"/>
    </source>
</evidence>